<protein>
    <submittedName>
        <fullName evidence="3">Uncharacterized protein</fullName>
    </submittedName>
</protein>
<keyword evidence="2" id="KW-0472">Membrane</keyword>
<comment type="caution">
    <text evidence="3">The sequence shown here is derived from an EMBL/GenBank/DDBJ whole genome shotgun (WGS) entry which is preliminary data.</text>
</comment>
<dbReference type="Proteomes" id="UP001172681">
    <property type="component" value="Unassembled WGS sequence"/>
</dbReference>
<organism evidence="3 4">
    <name type="scientific">Knufia peltigerae</name>
    <dbReference type="NCBI Taxonomy" id="1002370"/>
    <lineage>
        <taxon>Eukaryota</taxon>
        <taxon>Fungi</taxon>
        <taxon>Dikarya</taxon>
        <taxon>Ascomycota</taxon>
        <taxon>Pezizomycotina</taxon>
        <taxon>Eurotiomycetes</taxon>
        <taxon>Chaetothyriomycetidae</taxon>
        <taxon>Chaetothyriales</taxon>
        <taxon>Trichomeriaceae</taxon>
        <taxon>Knufia</taxon>
    </lineage>
</organism>
<evidence type="ECO:0000256" key="2">
    <source>
        <dbReference type="SAM" id="Phobius"/>
    </source>
</evidence>
<dbReference type="EMBL" id="JAPDRN010000004">
    <property type="protein sequence ID" value="KAJ9645459.1"/>
    <property type="molecule type" value="Genomic_DNA"/>
</dbReference>
<accession>A0AA38YDI5</accession>
<feature type="compositionally biased region" description="Basic and acidic residues" evidence="1">
    <location>
        <begin position="80"/>
        <end position="101"/>
    </location>
</feature>
<evidence type="ECO:0000256" key="1">
    <source>
        <dbReference type="SAM" id="MobiDB-lite"/>
    </source>
</evidence>
<evidence type="ECO:0000313" key="4">
    <source>
        <dbReference type="Proteomes" id="UP001172681"/>
    </source>
</evidence>
<keyword evidence="2" id="KW-1133">Transmembrane helix</keyword>
<name>A0AA38YDI5_9EURO</name>
<proteinExistence type="predicted"/>
<keyword evidence="2" id="KW-0812">Transmembrane</keyword>
<keyword evidence="4" id="KW-1185">Reference proteome</keyword>
<feature type="transmembrane region" description="Helical" evidence="2">
    <location>
        <begin position="6"/>
        <end position="29"/>
    </location>
</feature>
<reference evidence="3" key="1">
    <citation type="submission" date="2022-10" db="EMBL/GenBank/DDBJ databases">
        <title>Culturing micro-colonial fungi from biological soil crusts in the Mojave desert and describing Neophaeococcomyces mojavensis, and introducing the new genera and species Taxawa tesnikishii.</title>
        <authorList>
            <person name="Kurbessoian T."/>
            <person name="Stajich J.E."/>
        </authorList>
    </citation>
    <scope>NUCLEOTIDE SEQUENCE</scope>
    <source>
        <strain evidence="3">TK_35</strain>
    </source>
</reference>
<evidence type="ECO:0000313" key="3">
    <source>
        <dbReference type="EMBL" id="KAJ9645459.1"/>
    </source>
</evidence>
<feature type="region of interest" description="Disordered" evidence="1">
    <location>
        <begin position="36"/>
        <end position="101"/>
    </location>
</feature>
<sequence>MGDNDTAKIWVPVTVGCSILVFFLVFHCLSGGNDKNKSAFDDIPPADLLRGRRRGRPGGFRVRQPPRHSPPRGMPLEEFVMAREEPRRPGSPEWQRGREREREHLRRPEPIYLFREPRRGFRPMFVDPEDPDPWLFDDRRRQRQPMFPPQARVRRGGPQPRIIEREPMFL</sequence>
<dbReference type="AlphaFoldDB" id="A0AA38YDI5"/>
<feature type="region of interest" description="Disordered" evidence="1">
    <location>
        <begin position="133"/>
        <end position="160"/>
    </location>
</feature>
<gene>
    <name evidence="3" type="ORF">H2204_001039</name>
</gene>